<sequence>MNREEAYMSMLESMGRMQRQISVILDSKALEAEKARNWIAGHLRAQAYGSHGQQLKHSLAVHEQVLELIDGVTKLQLGMAGNLKVLLHPGQEESVGGYPFSASARNGENE</sequence>
<dbReference type="EMBL" id="JBHTGQ010000026">
    <property type="protein sequence ID" value="MFC7750609.1"/>
    <property type="molecule type" value="Genomic_DNA"/>
</dbReference>
<gene>
    <name evidence="2" type="ORF">ACFQWB_11835</name>
</gene>
<dbReference type="RefSeq" id="WP_138788736.1">
    <property type="nucleotide sequence ID" value="NZ_JBHTGQ010000026.1"/>
</dbReference>
<dbReference type="Proteomes" id="UP001596528">
    <property type="component" value="Unassembled WGS sequence"/>
</dbReference>
<dbReference type="InterPro" id="IPR058705">
    <property type="entry name" value="A_ENA"/>
</dbReference>
<reference evidence="3" key="1">
    <citation type="journal article" date="2019" name="Int. J. Syst. Evol. Microbiol.">
        <title>The Global Catalogue of Microorganisms (GCM) 10K type strain sequencing project: providing services to taxonomists for standard genome sequencing and annotation.</title>
        <authorList>
            <consortium name="The Broad Institute Genomics Platform"/>
            <consortium name="The Broad Institute Genome Sequencing Center for Infectious Disease"/>
            <person name="Wu L."/>
            <person name="Ma J."/>
        </authorList>
    </citation>
    <scope>NUCLEOTIDE SEQUENCE [LARGE SCALE GENOMIC DNA]</scope>
    <source>
        <strain evidence="3">JCM 18657</strain>
    </source>
</reference>
<comment type="caution">
    <text evidence="2">The sequence shown here is derived from an EMBL/GenBank/DDBJ whole genome shotgun (WGS) entry which is preliminary data.</text>
</comment>
<evidence type="ECO:0000313" key="2">
    <source>
        <dbReference type="EMBL" id="MFC7750609.1"/>
    </source>
</evidence>
<feature type="region of interest" description="Disordered" evidence="1">
    <location>
        <begin position="91"/>
        <end position="110"/>
    </location>
</feature>
<evidence type="ECO:0000256" key="1">
    <source>
        <dbReference type="SAM" id="MobiDB-lite"/>
    </source>
</evidence>
<accession>A0ABW2V6U7</accession>
<name>A0ABW2V6U7_9BACL</name>
<organism evidence="2 3">
    <name type="scientific">Paenibacillus thermoaerophilus</name>
    <dbReference type="NCBI Taxonomy" id="1215385"/>
    <lineage>
        <taxon>Bacteria</taxon>
        <taxon>Bacillati</taxon>
        <taxon>Bacillota</taxon>
        <taxon>Bacilli</taxon>
        <taxon>Bacillales</taxon>
        <taxon>Paenibacillaceae</taxon>
        <taxon>Paenibacillus</taxon>
    </lineage>
</organism>
<dbReference type="Pfam" id="PF26595">
    <property type="entry name" value="A_ENA"/>
    <property type="match status" value="1"/>
</dbReference>
<evidence type="ECO:0000313" key="3">
    <source>
        <dbReference type="Proteomes" id="UP001596528"/>
    </source>
</evidence>
<keyword evidence="3" id="KW-1185">Reference proteome</keyword>
<proteinExistence type="predicted"/>
<dbReference type="GO" id="GO:0004519">
    <property type="term" value="F:endonuclease activity"/>
    <property type="evidence" value="ECO:0007669"/>
    <property type="project" value="UniProtKB-KW"/>
</dbReference>
<keyword evidence="2" id="KW-0540">Nuclease</keyword>
<keyword evidence="2" id="KW-0255">Endonuclease</keyword>
<keyword evidence="2" id="KW-0378">Hydrolase</keyword>
<protein>
    <submittedName>
        <fullName evidence="2">Restriction endonuclease subunit S</fullName>
    </submittedName>
</protein>